<dbReference type="EMBL" id="JAGEVF010000006">
    <property type="protein sequence ID" value="MBO3116878.1"/>
    <property type="molecule type" value="Genomic_DNA"/>
</dbReference>
<dbReference type="RefSeq" id="WP_208154241.1">
    <property type="nucleotide sequence ID" value="NZ_JAGEVF010000006.1"/>
</dbReference>
<accession>A0ABS3T2A0</accession>
<evidence type="ECO:0000256" key="1">
    <source>
        <dbReference type="SAM" id="SignalP"/>
    </source>
</evidence>
<proteinExistence type="predicted"/>
<evidence type="ECO:0000313" key="2">
    <source>
        <dbReference type="EMBL" id="MBO3116878.1"/>
    </source>
</evidence>
<feature type="signal peptide" evidence="1">
    <location>
        <begin position="1"/>
        <end position="19"/>
    </location>
</feature>
<name>A0ABS3T2A0_9FLAO</name>
<protein>
    <recommendedName>
        <fullName evidence="4">Secreted protein</fullName>
    </recommendedName>
</protein>
<evidence type="ECO:0000313" key="3">
    <source>
        <dbReference type="Proteomes" id="UP000676776"/>
    </source>
</evidence>
<comment type="caution">
    <text evidence="2">The sequence shown here is derived from an EMBL/GenBank/DDBJ whole genome shotgun (WGS) entry which is preliminary data.</text>
</comment>
<gene>
    <name evidence="2" type="ORF">J4050_08975</name>
</gene>
<keyword evidence="1" id="KW-0732">Signal</keyword>
<evidence type="ECO:0008006" key="4">
    <source>
        <dbReference type="Google" id="ProtNLM"/>
    </source>
</evidence>
<reference evidence="2 3" key="1">
    <citation type="submission" date="2021-03" db="EMBL/GenBank/DDBJ databases">
        <title>Winogradskyella sp. nov., isolated from costal sediment.</title>
        <authorList>
            <person name="Gao C."/>
        </authorList>
    </citation>
    <scope>NUCLEOTIDE SEQUENCE [LARGE SCALE GENOMIC DNA]</scope>
    <source>
        <strain evidence="2 3">DF17</strain>
    </source>
</reference>
<keyword evidence="3" id="KW-1185">Reference proteome</keyword>
<organism evidence="2 3">
    <name type="scientific">Winogradskyella pelagia</name>
    <dbReference type="NCBI Taxonomy" id="2819984"/>
    <lineage>
        <taxon>Bacteria</taxon>
        <taxon>Pseudomonadati</taxon>
        <taxon>Bacteroidota</taxon>
        <taxon>Flavobacteriia</taxon>
        <taxon>Flavobacteriales</taxon>
        <taxon>Flavobacteriaceae</taxon>
        <taxon>Winogradskyella</taxon>
    </lineage>
</organism>
<dbReference type="Proteomes" id="UP000676776">
    <property type="component" value="Unassembled WGS sequence"/>
</dbReference>
<sequence>MAKILKVFALIGVFTVSFCCSNDDDNNCPETLIVDINDPESLEQAEACGLEPAGPLGESLWRYELQ</sequence>
<feature type="chain" id="PRO_5046738569" description="Secreted protein" evidence="1">
    <location>
        <begin position="20"/>
        <end position="66"/>
    </location>
</feature>